<dbReference type="SUPFAM" id="SSF52091">
    <property type="entry name" value="SpoIIaa-like"/>
    <property type="match status" value="1"/>
</dbReference>
<dbReference type="Proteomes" id="UP000778578">
    <property type="component" value="Unassembled WGS sequence"/>
</dbReference>
<reference evidence="4 5" key="1">
    <citation type="submission" date="2021-08" db="EMBL/GenBank/DDBJ databases">
        <title>WGS of actinomycetes from Thailand.</title>
        <authorList>
            <person name="Thawai C."/>
        </authorList>
    </citation>
    <scope>NUCLEOTIDE SEQUENCE [LARGE SCALE GENOMIC DNA]</scope>
    <source>
        <strain evidence="4 5">PLK6-54</strain>
    </source>
</reference>
<evidence type="ECO:0000256" key="2">
    <source>
        <dbReference type="RuleBase" id="RU003749"/>
    </source>
</evidence>
<proteinExistence type="inferred from homology"/>
<comment type="caution">
    <text evidence="4">The sequence shown here is derived from an EMBL/GenBank/DDBJ whole genome shotgun (WGS) entry which is preliminary data.</text>
</comment>
<dbReference type="Gene3D" id="3.30.750.24">
    <property type="entry name" value="STAS domain"/>
    <property type="match status" value="1"/>
</dbReference>
<dbReference type="Pfam" id="PF13466">
    <property type="entry name" value="STAS_2"/>
    <property type="match status" value="1"/>
</dbReference>
<dbReference type="NCBIfam" id="TIGR00377">
    <property type="entry name" value="ant_ant_sig"/>
    <property type="match status" value="1"/>
</dbReference>
<protein>
    <recommendedName>
        <fullName evidence="2">Anti-sigma factor antagonist</fullName>
    </recommendedName>
</protein>
<dbReference type="InterPro" id="IPR002645">
    <property type="entry name" value="STAS_dom"/>
</dbReference>
<evidence type="ECO:0000259" key="3">
    <source>
        <dbReference type="PROSITE" id="PS50801"/>
    </source>
</evidence>
<accession>A0ABS7Q2H4</accession>
<feature type="domain" description="STAS" evidence="3">
    <location>
        <begin position="9"/>
        <end position="118"/>
    </location>
</feature>
<evidence type="ECO:0000313" key="4">
    <source>
        <dbReference type="EMBL" id="MBY8877333.1"/>
    </source>
</evidence>
<comment type="similarity">
    <text evidence="1 2">Belongs to the anti-sigma-factor antagonist family.</text>
</comment>
<evidence type="ECO:0000256" key="1">
    <source>
        <dbReference type="ARBA" id="ARBA00009013"/>
    </source>
</evidence>
<dbReference type="CDD" id="cd07043">
    <property type="entry name" value="STAS_anti-anti-sigma_factors"/>
    <property type="match status" value="1"/>
</dbReference>
<evidence type="ECO:0000313" key="5">
    <source>
        <dbReference type="Proteomes" id="UP000778578"/>
    </source>
</evidence>
<dbReference type="PANTHER" id="PTHR33495:SF2">
    <property type="entry name" value="ANTI-SIGMA FACTOR ANTAGONIST TM_1081-RELATED"/>
    <property type="match status" value="1"/>
</dbReference>
<dbReference type="RefSeq" id="WP_222961478.1">
    <property type="nucleotide sequence ID" value="NZ_JAINZZ010000005.1"/>
</dbReference>
<organism evidence="4 5">
    <name type="scientific">Actinacidiphila acidipaludis</name>
    <dbReference type="NCBI Taxonomy" id="2873382"/>
    <lineage>
        <taxon>Bacteria</taxon>
        <taxon>Bacillati</taxon>
        <taxon>Actinomycetota</taxon>
        <taxon>Actinomycetes</taxon>
        <taxon>Kitasatosporales</taxon>
        <taxon>Streptomycetaceae</taxon>
        <taxon>Actinacidiphila</taxon>
    </lineage>
</organism>
<dbReference type="InterPro" id="IPR058548">
    <property type="entry name" value="MlaB-like_STAS"/>
</dbReference>
<keyword evidence="5" id="KW-1185">Reference proteome</keyword>
<dbReference type="InterPro" id="IPR036513">
    <property type="entry name" value="STAS_dom_sf"/>
</dbReference>
<dbReference type="PROSITE" id="PS50801">
    <property type="entry name" value="STAS"/>
    <property type="match status" value="1"/>
</dbReference>
<dbReference type="EMBL" id="JAINZZ010000005">
    <property type="protein sequence ID" value="MBY8877333.1"/>
    <property type="molecule type" value="Genomic_DNA"/>
</dbReference>
<gene>
    <name evidence="4" type="ORF">K7862_06700</name>
</gene>
<dbReference type="InterPro" id="IPR003658">
    <property type="entry name" value="Anti-sigma_ant"/>
</dbReference>
<name>A0ABS7Q2H4_9ACTN</name>
<dbReference type="PANTHER" id="PTHR33495">
    <property type="entry name" value="ANTI-SIGMA FACTOR ANTAGONIST TM_1081-RELATED-RELATED"/>
    <property type="match status" value="1"/>
</dbReference>
<sequence>MGTDDAAGLGIQVAYAAGTLTVTLTGEVDLDSVAGLHQAMEEAHAPWGTRVVIDLSGVAFMDSAGIHALLTCYELAQDRGGSLSVTGAHGVVERVLHLSGTLTLFRPPPPGGTRPGLN</sequence>